<accession>A0A1U7N6Y9</accession>
<comment type="caution">
    <text evidence="1">The sequence shown here is derived from an EMBL/GenBank/DDBJ whole genome shotgun (WGS) entry which is preliminary data.</text>
</comment>
<keyword evidence="2" id="KW-1185">Reference proteome</keyword>
<name>A0A1U7N6Y9_9CYAN</name>
<dbReference type="Gene3D" id="3.40.50.1820">
    <property type="entry name" value="alpha/beta hydrolase"/>
    <property type="match status" value="1"/>
</dbReference>
<dbReference type="Proteomes" id="UP000186657">
    <property type="component" value="Unassembled WGS sequence"/>
</dbReference>
<dbReference type="EMBL" id="MKZS01000001">
    <property type="protein sequence ID" value="OLT61706.1"/>
    <property type="molecule type" value="Genomic_DNA"/>
</dbReference>
<dbReference type="SUPFAM" id="SSF53474">
    <property type="entry name" value="alpha/beta-Hydrolases"/>
    <property type="match status" value="1"/>
</dbReference>
<dbReference type="AlphaFoldDB" id="A0A1U7N6Y9"/>
<evidence type="ECO:0000313" key="2">
    <source>
        <dbReference type="Proteomes" id="UP000186657"/>
    </source>
</evidence>
<sequence length="398" mass="44002">MTTLVFVHGTGVRQPAYEQTFKIVEGFVTEQRPDITVVPCFWGEQFGSKLNAKGASIPLYDATLALDQGEEEDQEIILWQQLYQNPLYELGLLSFQPSTGGDSNPFGEQPGDQLHDRLLALTPTGELQEKLQAAGIAEGFDQARRHVTSSAVYQEVLNQVSDVDSEDGDIITRAIPRAIIAQAMFDCQQPNQDFIILPNPELRDQLVKLLSNALGKEEDLGLGDWLQKPLSLLAGPATALVRNKRGAITEANTPTPGDIILYQSRGHKIRDFIQKTIEEAEPPVVILAHSLGGIACVDLLVTQPMAQVTVLITVGSQAPFLYEINALSSLEFGQPLPDFFPEWLNIYDLRDFLSYIGATLFPNKVQDVLVDSKQPFPQAHSAYWTNPATWKAIIPRLP</sequence>
<protein>
    <submittedName>
        <fullName evidence="1">Uncharacterized protein</fullName>
    </submittedName>
</protein>
<proteinExistence type="predicted"/>
<organism evidence="1 2">
    <name type="scientific">Moorena bouillonii PNG</name>
    <dbReference type="NCBI Taxonomy" id="568701"/>
    <lineage>
        <taxon>Bacteria</taxon>
        <taxon>Bacillati</taxon>
        <taxon>Cyanobacteriota</taxon>
        <taxon>Cyanophyceae</taxon>
        <taxon>Coleofasciculales</taxon>
        <taxon>Coleofasciculaceae</taxon>
        <taxon>Moorena</taxon>
    </lineage>
</organism>
<evidence type="ECO:0000313" key="1">
    <source>
        <dbReference type="EMBL" id="OLT61706.1"/>
    </source>
</evidence>
<dbReference type="RefSeq" id="WP_075903050.1">
    <property type="nucleotide sequence ID" value="NZ_MKZS01000001.1"/>
</dbReference>
<dbReference type="InterPro" id="IPR029058">
    <property type="entry name" value="AB_hydrolase_fold"/>
</dbReference>
<gene>
    <name evidence="1" type="ORF">BJP37_24465</name>
</gene>
<reference evidence="1 2" key="1">
    <citation type="submission" date="2016-10" db="EMBL/GenBank/DDBJ databases">
        <title>Comparative genomics uncovers the prolific and rare metabolic potential of the cyanobacterial genus Moorea.</title>
        <authorList>
            <person name="Leao T."/>
            <person name="Castelao G."/>
            <person name="Korobeynikov A."/>
            <person name="Monroe E.A."/>
            <person name="Podell S."/>
            <person name="Glukhov E."/>
            <person name="Allen E."/>
            <person name="Gerwick W.H."/>
            <person name="Gerwick L."/>
        </authorList>
    </citation>
    <scope>NUCLEOTIDE SEQUENCE [LARGE SCALE GENOMIC DNA]</scope>
    <source>
        <strain evidence="1 2">PNG5-198</strain>
    </source>
</reference>